<evidence type="ECO:0000259" key="2">
    <source>
        <dbReference type="Pfam" id="PF03372"/>
    </source>
</evidence>
<keyword evidence="4" id="KW-1185">Reference proteome</keyword>
<dbReference type="GO" id="GO:0004519">
    <property type="term" value="F:endonuclease activity"/>
    <property type="evidence" value="ECO:0007669"/>
    <property type="project" value="UniProtKB-KW"/>
</dbReference>
<sequence>MLSSFAVLTAILLLLTLLPLSRIKHWLVRGLDFPRLQLAVLSGLLLVMQLAMLDVTQGASQVLILLNLGCLAVQAWWIWPYTRLHRTEVPLTKAASANRQTVSIITANVLMTNRNAPALIELVQQHKPDVLVTLESDLWWQQQLDTLSIDYPHSIKCPLDNLYGMHVYSRLPLHNGAVQFLVEPDVPSIHAEVELSRGLRVVMHFVHPAPPSPTENESSSERDAELLVLAVSVAQCKQPLIVTGDLNDVAWSETTRLFRKVSGLVDPRIGRGMFNSFHAAYPFVRWPLDHLFHSRHFSLQQIKRLPNIGSDHFPLLITLSLEEETTGEQTVTLEPDDMQLVKSDLAEQAVLPEQVHRPERSAGAPVA</sequence>
<protein>
    <submittedName>
        <fullName evidence="3">Uncharacterized conserved protein YafD, endonuclease/exonuclease/phosphatase (EEP) superfamily</fullName>
    </submittedName>
</protein>
<keyword evidence="3" id="KW-0269">Exonuclease</keyword>
<dbReference type="AlphaFoldDB" id="A0A1H6KZV5"/>
<feature type="transmembrane region" description="Helical" evidence="1">
    <location>
        <begin position="38"/>
        <end position="55"/>
    </location>
</feature>
<feature type="domain" description="Endonuclease/exonuclease/phosphatase" evidence="2">
    <location>
        <begin position="105"/>
        <end position="312"/>
    </location>
</feature>
<dbReference type="InterPro" id="IPR036691">
    <property type="entry name" value="Endo/exonu/phosph_ase_sf"/>
</dbReference>
<dbReference type="SUPFAM" id="SSF56219">
    <property type="entry name" value="DNase I-like"/>
    <property type="match status" value="1"/>
</dbReference>
<proteinExistence type="predicted"/>
<dbReference type="OrthoDB" id="9796594at2"/>
<dbReference type="Pfam" id="PF03372">
    <property type="entry name" value="Exo_endo_phos"/>
    <property type="match status" value="1"/>
</dbReference>
<evidence type="ECO:0000313" key="3">
    <source>
        <dbReference type="EMBL" id="SEH79540.1"/>
    </source>
</evidence>
<evidence type="ECO:0000256" key="1">
    <source>
        <dbReference type="SAM" id="Phobius"/>
    </source>
</evidence>
<dbReference type="Gene3D" id="3.60.10.10">
    <property type="entry name" value="Endonuclease/exonuclease/phosphatase"/>
    <property type="match status" value="1"/>
</dbReference>
<gene>
    <name evidence="3" type="ORF">SAMN05660691_01480</name>
</gene>
<organism evidence="3 4">
    <name type="scientific">Rheinheimera pacifica</name>
    <dbReference type="NCBI Taxonomy" id="173990"/>
    <lineage>
        <taxon>Bacteria</taxon>
        <taxon>Pseudomonadati</taxon>
        <taxon>Pseudomonadota</taxon>
        <taxon>Gammaproteobacteria</taxon>
        <taxon>Chromatiales</taxon>
        <taxon>Chromatiaceae</taxon>
        <taxon>Rheinheimera</taxon>
    </lineage>
</organism>
<dbReference type="InterPro" id="IPR005135">
    <property type="entry name" value="Endo/exonuclease/phosphatase"/>
</dbReference>
<keyword evidence="3" id="KW-0255">Endonuclease</keyword>
<keyword evidence="3" id="KW-0540">Nuclease</keyword>
<keyword evidence="3" id="KW-0378">Hydrolase</keyword>
<evidence type="ECO:0000313" key="4">
    <source>
        <dbReference type="Proteomes" id="UP000199371"/>
    </source>
</evidence>
<dbReference type="STRING" id="173990.SAMN05660691_01480"/>
<reference evidence="4" key="1">
    <citation type="submission" date="2016-10" db="EMBL/GenBank/DDBJ databases">
        <authorList>
            <person name="Varghese N."/>
            <person name="Submissions S."/>
        </authorList>
    </citation>
    <scope>NUCLEOTIDE SEQUENCE [LARGE SCALE GENOMIC DNA]</scope>
    <source>
        <strain evidence="4">DSM 17616</strain>
    </source>
</reference>
<keyword evidence="1" id="KW-0812">Transmembrane</keyword>
<dbReference type="GO" id="GO:0004527">
    <property type="term" value="F:exonuclease activity"/>
    <property type="evidence" value="ECO:0007669"/>
    <property type="project" value="UniProtKB-KW"/>
</dbReference>
<dbReference type="EMBL" id="FNXF01000004">
    <property type="protein sequence ID" value="SEH79540.1"/>
    <property type="molecule type" value="Genomic_DNA"/>
</dbReference>
<keyword evidence="1" id="KW-0472">Membrane</keyword>
<feature type="transmembrane region" description="Helical" evidence="1">
    <location>
        <begin position="62"/>
        <end position="79"/>
    </location>
</feature>
<accession>A0A1H6KZV5</accession>
<dbReference type="RefSeq" id="WP_092791842.1">
    <property type="nucleotide sequence ID" value="NZ_FNXF01000004.1"/>
</dbReference>
<dbReference type="Proteomes" id="UP000199371">
    <property type="component" value="Unassembled WGS sequence"/>
</dbReference>
<name>A0A1H6KZV5_9GAMM</name>
<keyword evidence="1" id="KW-1133">Transmembrane helix</keyword>